<dbReference type="CDD" id="cd00075">
    <property type="entry name" value="HATPase"/>
    <property type="match status" value="1"/>
</dbReference>
<name>A0A8J3XB74_9ACTN</name>
<keyword evidence="6" id="KW-0812">Transmembrane</keyword>
<dbReference type="SUPFAM" id="SSF55874">
    <property type="entry name" value="ATPase domain of HSP90 chaperone/DNA topoisomerase II/histidine kinase"/>
    <property type="match status" value="1"/>
</dbReference>
<comment type="subcellular location">
    <subcellularLocation>
        <location evidence="2">Cell membrane</location>
    </subcellularLocation>
</comment>
<keyword evidence="9" id="KW-0902">Two-component regulatory system</keyword>
<dbReference type="InterPro" id="IPR036890">
    <property type="entry name" value="HATPase_C_sf"/>
</dbReference>
<protein>
    <recommendedName>
        <fullName evidence="3">histidine kinase</fullName>
        <ecNumber evidence="3">2.7.13.3</ecNumber>
    </recommendedName>
</protein>
<proteinExistence type="predicted"/>
<dbReference type="Gene3D" id="6.10.340.10">
    <property type="match status" value="1"/>
</dbReference>
<dbReference type="PANTHER" id="PTHR45436">
    <property type="entry name" value="SENSOR HISTIDINE KINASE YKOH"/>
    <property type="match status" value="1"/>
</dbReference>
<dbReference type="PRINTS" id="PR00344">
    <property type="entry name" value="BCTRLSENSOR"/>
</dbReference>
<sequence length="411" mass="44813">MRPGDVPRPTAMSKVDLLQLVDSRNRVVLASPAAAGRPALTSPLPPPEDRLEYRTVCEPDGTCLMLTAMRSLPYQANLIWGGEPHAVYSGRAEPAILATRRLELFTAVGVLLATALLAWGRWCQMGRALRPVEEIRATMSEITASDLSLRVPQPPGHDVFAELARTANQTLDRLESAVGQLRLFASVASHELKTPLTGLRAALEEALLYRDEVDAHKTIEVALETTDRCKEIIDDLLALTRVRAADPVQPEPVDLGLLVEQETGQTRGVPVHAKTVKGLTVLGHRIQLVRVLTNLLANAQRHAHSAVWVTAERDGDQAVVAVQDDGDGIPPEDRERIFEPFVRLRDAQRRDPKGTGLGLAISRSVLEAHDGTLQVEDSSHGARFVVRLPLADGLTPDNPRGDGPRNQARPD</sequence>
<dbReference type="PANTHER" id="PTHR45436:SF5">
    <property type="entry name" value="SENSOR HISTIDINE KINASE TRCS"/>
    <property type="match status" value="1"/>
</dbReference>
<organism evidence="14 15">
    <name type="scientific">Planotetraspora mira</name>
    <dbReference type="NCBI Taxonomy" id="58121"/>
    <lineage>
        <taxon>Bacteria</taxon>
        <taxon>Bacillati</taxon>
        <taxon>Actinomycetota</taxon>
        <taxon>Actinomycetes</taxon>
        <taxon>Streptosporangiales</taxon>
        <taxon>Streptosporangiaceae</taxon>
        <taxon>Planotetraspora</taxon>
    </lineage>
</organism>
<feature type="domain" description="HAMP" evidence="13">
    <location>
        <begin position="126"/>
        <end position="179"/>
    </location>
</feature>
<evidence type="ECO:0000259" key="13">
    <source>
        <dbReference type="PROSITE" id="PS50885"/>
    </source>
</evidence>
<evidence type="ECO:0000256" key="6">
    <source>
        <dbReference type="ARBA" id="ARBA00022692"/>
    </source>
</evidence>
<dbReference type="InterPro" id="IPR003661">
    <property type="entry name" value="HisK_dim/P_dom"/>
</dbReference>
<keyword evidence="15" id="KW-1185">Reference proteome</keyword>
<evidence type="ECO:0000256" key="11">
    <source>
        <dbReference type="SAM" id="MobiDB-lite"/>
    </source>
</evidence>
<evidence type="ECO:0000259" key="12">
    <source>
        <dbReference type="PROSITE" id="PS50109"/>
    </source>
</evidence>
<feature type="region of interest" description="Disordered" evidence="11">
    <location>
        <begin position="389"/>
        <end position="411"/>
    </location>
</feature>
<dbReference type="SUPFAM" id="SSF158472">
    <property type="entry name" value="HAMP domain-like"/>
    <property type="match status" value="1"/>
</dbReference>
<dbReference type="EMBL" id="BOOO01000056">
    <property type="protein sequence ID" value="GII34747.1"/>
    <property type="molecule type" value="Genomic_DNA"/>
</dbReference>
<dbReference type="Gene3D" id="1.10.287.130">
    <property type="match status" value="1"/>
</dbReference>
<keyword evidence="7" id="KW-0418">Kinase</keyword>
<dbReference type="SMART" id="SM00387">
    <property type="entry name" value="HATPase_c"/>
    <property type="match status" value="1"/>
</dbReference>
<dbReference type="CDD" id="cd00082">
    <property type="entry name" value="HisKA"/>
    <property type="match status" value="1"/>
</dbReference>
<dbReference type="PROSITE" id="PS50885">
    <property type="entry name" value="HAMP"/>
    <property type="match status" value="1"/>
</dbReference>
<dbReference type="InterPro" id="IPR050428">
    <property type="entry name" value="TCS_sensor_his_kinase"/>
</dbReference>
<dbReference type="Pfam" id="PF00512">
    <property type="entry name" value="HisKA"/>
    <property type="match status" value="1"/>
</dbReference>
<evidence type="ECO:0000313" key="14">
    <source>
        <dbReference type="EMBL" id="GII34747.1"/>
    </source>
</evidence>
<dbReference type="SMART" id="SM00304">
    <property type="entry name" value="HAMP"/>
    <property type="match status" value="1"/>
</dbReference>
<reference evidence="14 15" key="1">
    <citation type="submission" date="2021-01" db="EMBL/GenBank/DDBJ databases">
        <title>Whole genome shotgun sequence of Planotetraspora mira NBRC 15435.</title>
        <authorList>
            <person name="Komaki H."/>
            <person name="Tamura T."/>
        </authorList>
    </citation>
    <scope>NUCLEOTIDE SEQUENCE [LARGE SCALE GENOMIC DNA]</scope>
    <source>
        <strain evidence="14 15">NBRC 15435</strain>
    </source>
</reference>
<dbReference type="Proteomes" id="UP000650628">
    <property type="component" value="Unassembled WGS sequence"/>
</dbReference>
<gene>
    <name evidence="14" type="ORF">Pmi06nite_81890</name>
</gene>
<comment type="caution">
    <text evidence="14">The sequence shown here is derived from an EMBL/GenBank/DDBJ whole genome shotgun (WGS) entry which is preliminary data.</text>
</comment>
<dbReference type="InterPro" id="IPR003660">
    <property type="entry name" value="HAMP_dom"/>
</dbReference>
<evidence type="ECO:0000256" key="5">
    <source>
        <dbReference type="ARBA" id="ARBA00022679"/>
    </source>
</evidence>
<dbReference type="EC" id="2.7.13.3" evidence="3"/>
<dbReference type="InterPro" id="IPR004358">
    <property type="entry name" value="Sig_transdc_His_kin-like_C"/>
</dbReference>
<evidence type="ECO:0000313" key="15">
    <source>
        <dbReference type="Proteomes" id="UP000650628"/>
    </source>
</evidence>
<feature type="compositionally biased region" description="Basic and acidic residues" evidence="11">
    <location>
        <begin position="399"/>
        <end position="411"/>
    </location>
</feature>
<accession>A0A8J3XB74</accession>
<dbReference type="InterPro" id="IPR003594">
    <property type="entry name" value="HATPase_dom"/>
</dbReference>
<dbReference type="GO" id="GO:0005886">
    <property type="term" value="C:plasma membrane"/>
    <property type="evidence" value="ECO:0007669"/>
    <property type="project" value="UniProtKB-SubCell"/>
</dbReference>
<dbReference type="SUPFAM" id="SSF47384">
    <property type="entry name" value="Homodimeric domain of signal transducing histidine kinase"/>
    <property type="match status" value="1"/>
</dbReference>
<evidence type="ECO:0000256" key="4">
    <source>
        <dbReference type="ARBA" id="ARBA00022553"/>
    </source>
</evidence>
<evidence type="ECO:0000256" key="3">
    <source>
        <dbReference type="ARBA" id="ARBA00012438"/>
    </source>
</evidence>
<evidence type="ECO:0000256" key="7">
    <source>
        <dbReference type="ARBA" id="ARBA00022777"/>
    </source>
</evidence>
<dbReference type="SMART" id="SM00388">
    <property type="entry name" value="HisKA"/>
    <property type="match status" value="1"/>
</dbReference>
<evidence type="ECO:0000256" key="2">
    <source>
        <dbReference type="ARBA" id="ARBA00004236"/>
    </source>
</evidence>
<dbReference type="InterPro" id="IPR036097">
    <property type="entry name" value="HisK_dim/P_sf"/>
</dbReference>
<keyword evidence="5" id="KW-0808">Transferase</keyword>
<comment type="catalytic activity">
    <reaction evidence="1">
        <text>ATP + protein L-histidine = ADP + protein N-phospho-L-histidine.</text>
        <dbReference type="EC" id="2.7.13.3"/>
    </reaction>
</comment>
<dbReference type="InterPro" id="IPR005467">
    <property type="entry name" value="His_kinase_dom"/>
</dbReference>
<evidence type="ECO:0000256" key="8">
    <source>
        <dbReference type="ARBA" id="ARBA00022989"/>
    </source>
</evidence>
<dbReference type="PROSITE" id="PS50109">
    <property type="entry name" value="HIS_KIN"/>
    <property type="match status" value="1"/>
</dbReference>
<feature type="domain" description="Histidine kinase" evidence="12">
    <location>
        <begin position="187"/>
        <end position="392"/>
    </location>
</feature>
<keyword evidence="8" id="KW-1133">Transmembrane helix</keyword>
<dbReference type="GO" id="GO:0000155">
    <property type="term" value="F:phosphorelay sensor kinase activity"/>
    <property type="evidence" value="ECO:0007669"/>
    <property type="project" value="InterPro"/>
</dbReference>
<evidence type="ECO:0000256" key="10">
    <source>
        <dbReference type="ARBA" id="ARBA00023136"/>
    </source>
</evidence>
<dbReference type="Gene3D" id="3.30.565.10">
    <property type="entry name" value="Histidine kinase-like ATPase, C-terminal domain"/>
    <property type="match status" value="1"/>
</dbReference>
<dbReference type="Pfam" id="PF02518">
    <property type="entry name" value="HATPase_c"/>
    <property type="match status" value="1"/>
</dbReference>
<evidence type="ECO:0000256" key="9">
    <source>
        <dbReference type="ARBA" id="ARBA00023012"/>
    </source>
</evidence>
<keyword evidence="10" id="KW-0472">Membrane</keyword>
<evidence type="ECO:0000256" key="1">
    <source>
        <dbReference type="ARBA" id="ARBA00000085"/>
    </source>
</evidence>
<dbReference type="CDD" id="cd06225">
    <property type="entry name" value="HAMP"/>
    <property type="match status" value="1"/>
</dbReference>
<keyword evidence="4" id="KW-0597">Phosphoprotein</keyword>
<dbReference type="AlphaFoldDB" id="A0A8J3XB74"/>